<organism evidence="8 9">
    <name type="scientific">Trichinella patagoniensis</name>
    <dbReference type="NCBI Taxonomy" id="990121"/>
    <lineage>
        <taxon>Eukaryota</taxon>
        <taxon>Metazoa</taxon>
        <taxon>Ecdysozoa</taxon>
        <taxon>Nematoda</taxon>
        <taxon>Enoplea</taxon>
        <taxon>Dorylaimia</taxon>
        <taxon>Trichinellida</taxon>
        <taxon>Trichinellidae</taxon>
        <taxon>Trichinella</taxon>
    </lineage>
</organism>
<dbReference type="PROSITE" id="PS01186">
    <property type="entry name" value="EGF_2"/>
    <property type="match status" value="1"/>
</dbReference>
<keyword evidence="9" id="KW-1185">Reference proteome</keyword>
<proteinExistence type="predicted"/>
<dbReference type="InterPro" id="IPR000742">
    <property type="entry name" value="EGF"/>
</dbReference>
<dbReference type="SMART" id="SM00181">
    <property type="entry name" value="EGF"/>
    <property type="match status" value="2"/>
</dbReference>
<dbReference type="PROSITE" id="PS00022">
    <property type="entry name" value="EGF_1"/>
    <property type="match status" value="2"/>
</dbReference>
<keyword evidence="4 5" id="KW-1015">Disulfide bond</keyword>
<dbReference type="CDD" id="cd00054">
    <property type="entry name" value="EGF_CA"/>
    <property type="match status" value="2"/>
</dbReference>
<comment type="caution">
    <text evidence="8">The sequence shown here is derived from an EMBL/GenBank/DDBJ whole genome shotgun (WGS) entry which is preliminary data.</text>
</comment>
<dbReference type="Proteomes" id="UP000054783">
    <property type="component" value="Unassembled WGS sequence"/>
</dbReference>
<dbReference type="GO" id="GO:0045197">
    <property type="term" value="P:establishment or maintenance of epithelial cell apical/basal polarity"/>
    <property type="evidence" value="ECO:0007669"/>
    <property type="project" value="TreeGrafter"/>
</dbReference>
<evidence type="ECO:0000256" key="3">
    <source>
        <dbReference type="ARBA" id="ARBA00022737"/>
    </source>
</evidence>
<evidence type="ECO:0000256" key="1">
    <source>
        <dbReference type="ARBA" id="ARBA00022536"/>
    </source>
</evidence>
<keyword evidence="6" id="KW-1133">Transmembrane helix</keyword>
<evidence type="ECO:0000259" key="7">
    <source>
        <dbReference type="PROSITE" id="PS50026"/>
    </source>
</evidence>
<accession>A0A0V0ZRX8</accession>
<feature type="disulfide bond" evidence="5">
    <location>
        <begin position="83"/>
        <end position="92"/>
    </location>
</feature>
<keyword evidence="6" id="KW-0472">Membrane</keyword>
<feature type="transmembrane region" description="Helical" evidence="6">
    <location>
        <begin position="149"/>
        <end position="169"/>
    </location>
</feature>
<dbReference type="Gene3D" id="2.10.25.10">
    <property type="entry name" value="Laminin"/>
    <property type="match status" value="2"/>
</dbReference>
<dbReference type="PANTHER" id="PTHR24049:SF22">
    <property type="entry name" value="DROSOPHILA CRUMBS HOMOLOG"/>
    <property type="match status" value="1"/>
</dbReference>
<dbReference type="EMBL" id="JYDQ01000100">
    <property type="protein sequence ID" value="KRY15197.1"/>
    <property type="molecule type" value="Genomic_DNA"/>
</dbReference>
<evidence type="ECO:0000313" key="8">
    <source>
        <dbReference type="EMBL" id="KRY15197.1"/>
    </source>
</evidence>
<evidence type="ECO:0000256" key="6">
    <source>
        <dbReference type="SAM" id="Phobius"/>
    </source>
</evidence>
<keyword evidence="2" id="KW-0732">Signal</keyword>
<dbReference type="SUPFAM" id="SSF57196">
    <property type="entry name" value="EGF/Laminin"/>
    <property type="match status" value="1"/>
</dbReference>
<dbReference type="PANTHER" id="PTHR24049">
    <property type="entry name" value="CRUMBS FAMILY MEMBER"/>
    <property type="match status" value="1"/>
</dbReference>
<comment type="caution">
    <text evidence="5">Lacks conserved residue(s) required for the propagation of feature annotation.</text>
</comment>
<feature type="disulfide bond" evidence="5">
    <location>
        <begin position="122"/>
        <end position="131"/>
    </location>
</feature>
<gene>
    <name evidence="8" type="primary">VCAN</name>
    <name evidence="8" type="ORF">T12_10810</name>
</gene>
<evidence type="ECO:0000256" key="4">
    <source>
        <dbReference type="ARBA" id="ARBA00023157"/>
    </source>
</evidence>
<evidence type="ECO:0000256" key="2">
    <source>
        <dbReference type="ARBA" id="ARBA00022729"/>
    </source>
</evidence>
<reference evidence="8 9" key="1">
    <citation type="submission" date="2015-01" db="EMBL/GenBank/DDBJ databases">
        <title>Evolution of Trichinella species and genotypes.</title>
        <authorList>
            <person name="Korhonen P.K."/>
            <person name="Edoardo P."/>
            <person name="Giuseppe L.R."/>
            <person name="Gasser R.B."/>
        </authorList>
    </citation>
    <scope>NUCLEOTIDE SEQUENCE [LARGE SCALE GENOMIC DNA]</scope>
    <source>
        <strain evidence="8">ISS2496</strain>
    </source>
</reference>
<keyword evidence="6" id="KW-0812">Transmembrane</keyword>
<keyword evidence="1 5" id="KW-0245">EGF-like domain</keyword>
<feature type="domain" description="EGF-like" evidence="7">
    <location>
        <begin position="58"/>
        <end position="93"/>
    </location>
</feature>
<dbReference type="GO" id="GO:0005886">
    <property type="term" value="C:plasma membrane"/>
    <property type="evidence" value="ECO:0007669"/>
    <property type="project" value="TreeGrafter"/>
</dbReference>
<dbReference type="PROSITE" id="PS50026">
    <property type="entry name" value="EGF_3"/>
    <property type="match status" value="2"/>
</dbReference>
<dbReference type="GO" id="GO:0007157">
    <property type="term" value="P:heterophilic cell-cell adhesion via plasma membrane cell adhesion molecules"/>
    <property type="evidence" value="ECO:0007669"/>
    <property type="project" value="TreeGrafter"/>
</dbReference>
<sequence length="288" mass="32113">MLNRPLYLLNGVEKDSTFSLDLNHNSNGSFAALSEKMLTVQIVVSLVWLIICGSANLEFWSCKSNSDCLNGGNCSLPDGRCVCDSGFDGMNCQLKVGTCNGSECHNGGSCFQLSPNTYKCLCPYSYDGTFCETPYNFMELGIQLIKRNYLFQAFIIAVVITTIVGYVFMIRKAHRLIKRAYVDRNVRKFISQGIQKESVKEKEISVRSIKSSAASVFRRSSDINMLGVKRQSFFDGNVRALKKESLSGQPIKAPRKEAVMGKDTKRIGKKVCRRKLSKKKSVISASQK</sequence>
<dbReference type="InterPro" id="IPR051022">
    <property type="entry name" value="Notch_Cell-Fate_Det"/>
</dbReference>
<evidence type="ECO:0000313" key="9">
    <source>
        <dbReference type="Proteomes" id="UP000054783"/>
    </source>
</evidence>
<keyword evidence="3" id="KW-0677">Repeat</keyword>
<name>A0A0V0ZRX8_9BILA</name>
<dbReference type="AlphaFoldDB" id="A0A0V0ZRX8"/>
<feature type="domain" description="EGF-like" evidence="7">
    <location>
        <begin position="95"/>
        <end position="132"/>
    </location>
</feature>
<evidence type="ECO:0000256" key="5">
    <source>
        <dbReference type="PROSITE-ProRule" id="PRU00076"/>
    </source>
</evidence>
<dbReference type="GO" id="GO:0032991">
    <property type="term" value="C:protein-containing complex"/>
    <property type="evidence" value="ECO:0007669"/>
    <property type="project" value="TreeGrafter"/>
</dbReference>
<protein>
    <submittedName>
        <fullName evidence="8">Versican core protein</fullName>
    </submittedName>
</protein>